<reference evidence="5" key="1">
    <citation type="journal article" date="2014" name="Int. J. Syst. Evol. Microbiol.">
        <title>Complete genome sequence of Corynebacterium casei LMG S-19264T (=DSM 44701T), isolated from a smear-ripened cheese.</title>
        <authorList>
            <consortium name="US DOE Joint Genome Institute (JGI-PGF)"/>
            <person name="Walter F."/>
            <person name="Albersmeier A."/>
            <person name="Kalinowski J."/>
            <person name="Ruckert C."/>
        </authorList>
    </citation>
    <scope>NUCLEOTIDE SEQUENCE</scope>
    <source>
        <strain evidence="5">CCM 8711</strain>
    </source>
</reference>
<evidence type="ECO:0000256" key="3">
    <source>
        <dbReference type="PROSITE-ProRule" id="PRU00023"/>
    </source>
</evidence>
<dbReference type="PROSITE" id="PS50297">
    <property type="entry name" value="ANK_REP_REGION"/>
    <property type="match status" value="1"/>
</dbReference>
<dbReference type="InterPro" id="IPR036770">
    <property type="entry name" value="Ankyrin_rpt-contain_sf"/>
</dbReference>
<sequence length="237" mass="26921">MRKLNTIVLFTFFFIIQSCDTKTKQGKQTTKNIPEDQESNTKSSFTNKLKIPMPTHEIVDEFYEAIFANDNTKVREMLETKFPANYEPNNKISPLGAVIGTSDNLYLARLLVEGGANINGKENPPVVCCSEYGRLEILKYLVERNADIKNNEAFNKAGFHQFYECGKFLLLNGANQEKGDIRGKLWFFEQAVTKSDYDVLHALLLTEDELNNNNCDGETALIIAIKQNNIQMVSYLI</sequence>
<dbReference type="Gene3D" id="1.25.40.20">
    <property type="entry name" value="Ankyrin repeat-containing domain"/>
    <property type="match status" value="1"/>
</dbReference>
<keyword evidence="6" id="KW-1185">Reference proteome</keyword>
<dbReference type="PANTHER" id="PTHR24123">
    <property type="entry name" value="ANKYRIN REPEAT-CONTAINING"/>
    <property type="match status" value="1"/>
</dbReference>
<accession>A0A917N463</accession>
<evidence type="ECO:0000256" key="4">
    <source>
        <dbReference type="SAM" id="MobiDB-lite"/>
    </source>
</evidence>
<evidence type="ECO:0000256" key="2">
    <source>
        <dbReference type="ARBA" id="ARBA00023043"/>
    </source>
</evidence>
<comment type="caution">
    <text evidence="5">The sequence shown here is derived from an EMBL/GenBank/DDBJ whole genome shotgun (WGS) entry which is preliminary data.</text>
</comment>
<dbReference type="PROSITE" id="PS51257">
    <property type="entry name" value="PROKAR_LIPOPROTEIN"/>
    <property type="match status" value="1"/>
</dbReference>
<dbReference type="Proteomes" id="UP000662074">
    <property type="component" value="Unassembled WGS sequence"/>
</dbReference>
<keyword evidence="2 3" id="KW-0040">ANK repeat</keyword>
<evidence type="ECO:0000313" key="5">
    <source>
        <dbReference type="EMBL" id="GGI51742.1"/>
    </source>
</evidence>
<keyword evidence="1" id="KW-0677">Repeat</keyword>
<name>A0A917N463_9SPHI</name>
<dbReference type="AlphaFoldDB" id="A0A917N463"/>
<evidence type="ECO:0000313" key="6">
    <source>
        <dbReference type="Proteomes" id="UP000662074"/>
    </source>
</evidence>
<organism evidence="5 6">
    <name type="scientific">Mucilaginibacter galii</name>
    <dbReference type="NCBI Taxonomy" id="2005073"/>
    <lineage>
        <taxon>Bacteria</taxon>
        <taxon>Pseudomonadati</taxon>
        <taxon>Bacteroidota</taxon>
        <taxon>Sphingobacteriia</taxon>
        <taxon>Sphingobacteriales</taxon>
        <taxon>Sphingobacteriaceae</taxon>
        <taxon>Mucilaginibacter</taxon>
    </lineage>
</organism>
<gene>
    <name evidence="5" type="ORF">GCM10011425_29540</name>
</gene>
<dbReference type="SMART" id="SM00248">
    <property type="entry name" value="ANK"/>
    <property type="match status" value="2"/>
</dbReference>
<dbReference type="Pfam" id="PF13637">
    <property type="entry name" value="Ank_4"/>
    <property type="match status" value="1"/>
</dbReference>
<feature type="repeat" description="ANK" evidence="3">
    <location>
        <begin position="216"/>
        <end position="237"/>
    </location>
</feature>
<evidence type="ECO:0000256" key="1">
    <source>
        <dbReference type="ARBA" id="ARBA00022737"/>
    </source>
</evidence>
<dbReference type="SUPFAM" id="SSF48403">
    <property type="entry name" value="Ankyrin repeat"/>
    <property type="match status" value="1"/>
</dbReference>
<proteinExistence type="predicted"/>
<protein>
    <recommendedName>
        <fullName evidence="7">Ankyrin repeat domain-containing protein</fullName>
    </recommendedName>
</protein>
<dbReference type="PROSITE" id="PS50088">
    <property type="entry name" value="ANK_REPEAT"/>
    <property type="match status" value="1"/>
</dbReference>
<feature type="region of interest" description="Disordered" evidence="4">
    <location>
        <begin position="25"/>
        <end position="44"/>
    </location>
</feature>
<evidence type="ECO:0008006" key="7">
    <source>
        <dbReference type="Google" id="ProtNLM"/>
    </source>
</evidence>
<dbReference type="InterPro" id="IPR051165">
    <property type="entry name" value="Multifunctional_ANK_Repeat"/>
</dbReference>
<reference evidence="5" key="2">
    <citation type="submission" date="2020-09" db="EMBL/GenBank/DDBJ databases">
        <authorList>
            <person name="Sun Q."/>
            <person name="Sedlacek I."/>
        </authorList>
    </citation>
    <scope>NUCLEOTIDE SEQUENCE</scope>
    <source>
        <strain evidence="5">CCM 8711</strain>
    </source>
</reference>
<dbReference type="RefSeq" id="WP_188417847.1">
    <property type="nucleotide sequence ID" value="NZ_BMDO01000008.1"/>
</dbReference>
<dbReference type="PANTHER" id="PTHR24123:SF33">
    <property type="entry name" value="PROTEIN HOS4"/>
    <property type="match status" value="1"/>
</dbReference>
<dbReference type="EMBL" id="BMDO01000008">
    <property type="protein sequence ID" value="GGI51742.1"/>
    <property type="molecule type" value="Genomic_DNA"/>
</dbReference>
<dbReference type="InterPro" id="IPR002110">
    <property type="entry name" value="Ankyrin_rpt"/>
</dbReference>